<feature type="disulfide bond" evidence="4">
    <location>
        <begin position="207"/>
        <end position="234"/>
    </location>
</feature>
<keyword evidence="7" id="KW-1185">Reference proteome</keyword>
<protein>
    <submittedName>
        <fullName evidence="6">Complement factor H</fullName>
    </submittedName>
</protein>
<dbReference type="FunFam" id="2.10.70.10:FF:000060">
    <property type="entry name" value="Complement inhibitory factor H"/>
    <property type="match status" value="1"/>
</dbReference>
<evidence type="ECO:0000256" key="3">
    <source>
        <dbReference type="ARBA" id="ARBA00023157"/>
    </source>
</evidence>
<dbReference type="SUPFAM" id="SSF57535">
    <property type="entry name" value="Complement control module/SCR domain"/>
    <property type="match status" value="15"/>
</dbReference>
<dbReference type="FunFam" id="2.10.70.10:FF:000130">
    <property type="entry name" value="Complement factor H"/>
    <property type="match status" value="1"/>
</dbReference>
<dbReference type="FunFam" id="2.10.70.10:FF:000026">
    <property type="entry name" value="Complement inhibitory factor H"/>
    <property type="match status" value="3"/>
</dbReference>
<evidence type="ECO:0000256" key="1">
    <source>
        <dbReference type="ARBA" id="ARBA00022659"/>
    </source>
</evidence>
<feature type="domain" description="Sushi" evidence="5">
    <location>
        <begin position="416"/>
        <end position="474"/>
    </location>
</feature>
<dbReference type="GO" id="GO:0006956">
    <property type="term" value="P:complement activation"/>
    <property type="evidence" value="ECO:0007669"/>
    <property type="project" value="TreeGrafter"/>
</dbReference>
<feature type="domain" description="Sushi" evidence="5">
    <location>
        <begin position="903"/>
        <end position="961"/>
    </location>
</feature>
<dbReference type="Gene3D" id="2.10.70.10">
    <property type="entry name" value="Complement Module, domain 1"/>
    <property type="match status" value="16"/>
</dbReference>
<dbReference type="InterPro" id="IPR051503">
    <property type="entry name" value="ComplSys_Reg/VirEntry_Med"/>
</dbReference>
<dbReference type="GO" id="GO:0001851">
    <property type="term" value="F:complement component C3b binding"/>
    <property type="evidence" value="ECO:0007669"/>
    <property type="project" value="TreeGrafter"/>
</dbReference>
<dbReference type="PROSITE" id="PS50923">
    <property type="entry name" value="SUSHI"/>
    <property type="match status" value="13"/>
</dbReference>
<feature type="domain" description="Sushi" evidence="5">
    <location>
        <begin position="477"/>
        <end position="535"/>
    </location>
</feature>
<dbReference type="InterPro" id="IPR000436">
    <property type="entry name" value="Sushi_SCR_CCP_dom"/>
</dbReference>
<accession>A0AA41SRP8</accession>
<evidence type="ECO:0000259" key="5">
    <source>
        <dbReference type="PROSITE" id="PS50923"/>
    </source>
</evidence>
<dbReference type="FunFam" id="2.10.70.10:FF:000041">
    <property type="entry name" value="Complement factor H"/>
    <property type="match status" value="2"/>
</dbReference>
<keyword evidence="3 4" id="KW-1015">Disulfide bond</keyword>
<dbReference type="PANTHER" id="PTHR45785">
    <property type="entry name" value="COMPLEMENT FACTOR H-RELATED"/>
    <property type="match status" value="1"/>
</dbReference>
<feature type="domain" description="Sushi" evidence="5">
    <location>
        <begin position="842"/>
        <end position="900"/>
    </location>
</feature>
<feature type="domain" description="Sushi" evidence="5">
    <location>
        <begin position="295"/>
        <end position="356"/>
    </location>
</feature>
<name>A0AA41SRP8_SCICA</name>
<dbReference type="CDD" id="cd00033">
    <property type="entry name" value="CCP"/>
    <property type="match status" value="12"/>
</dbReference>
<comment type="caution">
    <text evidence="6">The sequence shown here is derived from an EMBL/GenBank/DDBJ whole genome shotgun (WGS) entry which is preliminary data.</text>
</comment>
<sequence>MECIYHRHFHDSQSKSAENKLSCAKYVIDSWNKRLNCENSEDFLFSRPDCHGPPPRGGTEILSGSWPDQTYLEGTQAIYKCRPGYRTLGTIIKTCRNGEWVAVNPARICRKRPCGHPGDTPFGSFHLAVGNEFEYGAKVVYTCDEGYQMLGENNFRQCEPDGWTNDVPICEVVKCLPVTAPENGKIVSGTLEPDQEYYFGQVVKFECNAGFKREGHQEIHCSENGHWSNEKPRCVGECIFNYVENGYSPYYERKYIQNQSVKVDCYPGYSLPHEQNTITCTENGWSPLPKCARIKTCSKSDIEIENGFLSESDYIYALNKKTQYKCKPGYVTADGKTSGSITCLQNGWSVQPTCVKSCDMPVFENARTKSNATWFKLNDKLDYECNVGFENRLKRAKGSIVCKANGWSHMPICYERECTIPEIEKFLIADPKKEKYKVGDLLKFSCRSGLTRVGPDSVQCYYFGWSPNIPVCKEEVHSCGPPPLLLNGKVQEKMKEEYGHNEVAGCNCNPRFLMKGPNKIQCVDGKWTTLPICTEEERTCGAIPELDHGSAQPSAPPYYHGDSVEFNCTENFTMIGDRSITCISGMWTQLPLCVATDQLEKCKAPRLIVHEANQSDKNEYNHNYNLSYKCKGELEYKHAICVNGRWDPELTCTTKLPCSQPPGIDHGTIRPSRFSEEWKEINESRYYAHGTKLNYICEDGFTTSEEDGITCHMGKWSSPPQCVGLPCESPPSILNGFVSHELDSYPYGKEVTYNCSEGFGIDGPAFIKCLGGKWSSPPECIRTDCFNLPNFDGATLIGLRKESYKSGDQVTYKCPTFYQLDGSNTVTCINGKWIGKPMCKDTSCVNPPIVENANILSNQMRRFPSGERVRYECIKPFEIYGEVEVMCLNGTWTEPPQCKDSTGKCGYPPPIENGDLTSFPLSVYSPGSSVEYQCQSLYQLQGSKTIVCRAGEWSEPPKCLHACVISEEILERHNISFRWKEEQKLYSMSGDSVEFRCKYGYRPLANQLFRTKCIDGHMEYPRCTKK</sequence>
<proteinExistence type="predicted"/>
<feature type="domain" description="Sushi" evidence="5">
    <location>
        <begin position="244"/>
        <end position="293"/>
    </location>
</feature>
<feature type="disulfide bond" evidence="4">
    <location>
        <begin position="143"/>
        <end position="170"/>
    </location>
</feature>
<feature type="disulfide bond" evidence="4">
    <location>
        <begin position="479"/>
        <end position="522"/>
    </location>
</feature>
<feature type="domain" description="Sushi" evidence="5">
    <location>
        <begin position="656"/>
        <end position="724"/>
    </location>
</feature>
<evidence type="ECO:0000313" key="6">
    <source>
        <dbReference type="EMBL" id="MBZ3871364.1"/>
    </source>
</evidence>
<feature type="disulfide bond" evidence="4">
    <location>
        <begin position="905"/>
        <end position="948"/>
    </location>
</feature>
<dbReference type="GO" id="GO:0005615">
    <property type="term" value="C:extracellular space"/>
    <property type="evidence" value="ECO:0007669"/>
    <property type="project" value="TreeGrafter"/>
</dbReference>
<dbReference type="InterPro" id="IPR035976">
    <property type="entry name" value="Sushi/SCR/CCP_sf"/>
</dbReference>
<organism evidence="6 7">
    <name type="scientific">Sciurus carolinensis</name>
    <name type="common">Eastern gray squirrel</name>
    <dbReference type="NCBI Taxonomy" id="30640"/>
    <lineage>
        <taxon>Eukaryota</taxon>
        <taxon>Metazoa</taxon>
        <taxon>Chordata</taxon>
        <taxon>Craniata</taxon>
        <taxon>Vertebrata</taxon>
        <taxon>Euteleostomi</taxon>
        <taxon>Mammalia</taxon>
        <taxon>Eutheria</taxon>
        <taxon>Euarchontoglires</taxon>
        <taxon>Glires</taxon>
        <taxon>Rodentia</taxon>
        <taxon>Sciuromorpha</taxon>
        <taxon>Sciuridae</taxon>
        <taxon>Sciurinae</taxon>
        <taxon>Sciurini</taxon>
        <taxon>Sciurus</taxon>
    </lineage>
</organism>
<feature type="domain" description="Sushi" evidence="5">
    <location>
        <begin position="173"/>
        <end position="236"/>
    </location>
</feature>
<evidence type="ECO:0000256" key="2">
    <source>
        <dbReference type="ARBA" id="ARBA00022729"/>
    </source>
</evidence>
<feature type="domain" description="Sushi" evidence="5">
    <location>
        <begin position="48"/>
        <end position="111"/>
    </location>
</feature>
<gene>
    <name evidence="6" type="ORF">SUZIE_112570</name>
</gene>
<evidence type="ECO:0000256" key="4">
    <source>
        <dbReference type="PROSITE-ProRule" id="PRU00302"/>
    </source>
</evidence>
<feature type="domain" description="Sushi" evidence="5">
    <location>
        <begin position="538"/>
        <end position="595"/>
    </location>
</feature>
<reference evidence="6" key="1">
    <citation type="submission" date="2020-03" db="EMBL/GenBank/DDBJ databases">
        <title>Studies in the Genomics of Life Span.</title>
        <authorList>
            <person name="Glass D."/>
        </authorList>
    </citation>
    <scope>NUCLEOTIDE SEQUENCE</scope>
    <source>
        <strain evidence="6">SUZIE</strain>
        <tissue evidence="6">Muscle</tissue>
    </source>
</reference>
<feature type="disulfide bond" evidence="4">
    <location>
        <begin position="785"/>
        <end position="828"/>
    </location>
</feature>
<keyword evidence="1 4" id="KW-0768">Sushi</keyword>
<dbReference type="Pfam" id="PF00084">
    <property type="entry name" value="Sushi"/>
    <property type="match status" value="14"/>
</dbReference>
<feature type="domain" description="Sushi" evidence="5">
    <location>
        <begin position="725"/>
        <end position="782"/>
    </location>
</feature>
<dbReference type="AlphaFoldDB" id="A0AA41SRP8"/>
<feature type="disulfide bond" evidence="4">
    <location>
        <begin position="844"/>
        <end position="887"/>
    </location>
</feature>
<dbReference type="PANTHER" id="PTHR45785:SF7">
    <property type="entry name" value="COMPLEMENT FACTOR H"/>
    <property type="match status" value="1"/>
</dbReference>
<dbReference type="SMART" id="SM00032">
    <property type="entry name" value="CCP"/>
    <property type="match status" value="15"/>
</dbReference>
<dbReference type="GO" id="GO:0030449">
    <property type="term" value="P:regulation of complement activation"/>
    <property type="evidence" value="ECO:0007669"/>
    <property type="project" value="UniProtKB-ARBA"/>
</dbReference>
<dbReference type="GO" id="GO:0008201">
    <property type="term" value="F:heparin binding"/>
    <property type="evidence" value="ECO:0007669"/>
    <property type="project" value="UniProtKB-ARBA"/>
</dbReference>
<evidence type="ECO:0000313" key="7">
    <source>
        <dbReference type="Proteomes" id="UP001166674"/>
    </source>
</evidence>
<comment type="caution">
    <text evidence="4">Lacks conserved residue(s) required for the propagation of feature annotation.</text>
</comment>
<keyword evidence="2" id="KW-0732">Signal</keyword>
<dbReference type="Proteomes" id="UP001166674">
    <property type="component" value="Unassembled WGS sequence"/>
</dbReference>
<feature type="domain" description="Sushi" evidence="5">
    <location>
        <begin position="783"/>
        <end position="841"/>
    </location>
</feature>
<dbReference type="EMBL" id="JAATJV010165493">
    <property type="protein sequence ID" value="MBZ3871364.1"/>
    <property type="molecule type" value="Genomic_DNA"/>
</dbReference>
<feature type="domain" description="Sushi" evidence="5">
    <location>
        <begin position="112"/>
        <end position="172"/>
    </location>
</feature>